<dbReference type="OrthoDB" id="6500128at2759"/>
<feature type="transmembrane region" description="Helical" evidence="8">
    <location>
        <begin position="484"/>
        <end position="505"/>
    </location>
</feature>
<evidence type="ECO:0000313" key="10">
    <source>
        <dbReference type="Proteomes" id="UP001055712"/>
    </source>
</evidence>
<evidence type="ECO:0000256" key="4">
    <source>
        <dbReference type="ARBA" id="ARBA00022692"/>
    </source>
</evidence>
<dbReference type="InterPro" id="IPR003453">
    <property type="entry name" value="ABC_MlaE_roteobac"/>
</dbReference>
<keyword evidence="5 8" id="KW-1133">Transmembrane helix</keyword>
<accession>A0A9D4TGZ1</accession>
<dbReference type="Pfam" id="PF02405">
    <property type="entry name" value="MlaE"/>
    <property type="match status" value="1"/>
</dbReference>
<keyword evidence="6 8" id="KW-0472">Membrane</keyword>
<evidence type="ECO:0000256" key="2">
    <source>
        <dbReference type="ARBA" id="ARBA00007556"/>
    </source>
</evidence>
<dbReference type="NCBIfam" id="TIGR00056">
    <property type="entry name" value="MlaE family lipid ABC transporter permease subunit"/>
    <property type="match status" value="1"/>
</dbReference>
<feature type="transmembrane region" description="Helical" evidence="8">
    <location>
        <begin position="525"/>
        <end position="549"/>
    </location>
</feature>
<keyword evidence="3" id="KW-0813">Transport</keyword>
<keyword evidence="10" id="KW-1185">Reference proteome</keyword>
<organism evidence="9 10">
    <name type="scientific">Chlorella vulgaris</name>
    <name type="common">Green alga</name>
    <dbReference type="NCBI Taxonomy" id="3077"/>
    <lineage>
        <taxon>Eukaryota</taxon>
        <taxon>Viridiplantae</taxon>
        <taxon>Chlorophyta</taxon>
        <taxon>core chlorophytes</taxon>
        <taxon>Trebouxiophyceae</taxon>
        <taxon>Chlorellales</taxon>
        <taxon>Chlorellaceae</taxon>
        <taxon>Chlorella clade</taxon>
        <taxon>Chlorella</taxon>
    </lineage>
</organism>
<feature type="region of interest" description="Disordered" evidence="7">
    <location>
        <begin position="1"/>
        <end position="33"/>
    </location>
</feature>
<evidence type="ECO:0000256" key="3">
    <source>
        <dbReference type="ARBA" id="ARBA00022448"/>
    </source>
</evidence>
<comment type="similarity">
    <text evidence="2">Belongs to the MlaE permease family.</text>
</comment>
<reference evidence="9" key="2">
    <citation type="submission" date="2020-11" db="EMBL/GenBank/DDBJ databases">
        <authorList>
            <person name="Cecchin M."/>
            <person name="Marcolungo L."/>
            <person name="Rossato M."/>
            <person name="Girolomoni L."/>
            <person name="Cosentino E."/>
            <person name="Cuine S."/>
            <person name="Li-Beisson Y."/>
            <person name="Delledonne M."/>
            <person name="Ballottari M."/>
        </authorList>
    </citation>
    <scope>NUCLEOTIDE SEQUENCE</scope>
    <source>
        <strain evidence="9">211/11P</strain>
        <tissue evidence="9">Whole cell</tissue>
    </source>
</reference>
<gene>
    <name evidence="9" type="ORF">D9Q98_008973</name>
</gene>
<evidence type="ECO:0000256" key="5">
    <source>
        <dbReference type="ARBA" id="ARBA00022989"/>
    </source>
</evidence>
<feature type="transmembrane region" description="Helical" evidence="8">
    <location>
        <begin position="343"/>
        <end position="362"/>
    </location>
</feature>
<dbReference type="PANTHER" id="PTHR30188:SF4">
    <property type="entry name" value="PROTEIN TRIGALACTOSYLDIACYLGLYCEROL 1, CHLOROPLASTIC"/>
    <property type="match status" value="1"/>
</dbReference>
<evidence type="ECO:0000256" key="7">
    <source>
        <dbReference type="SAM" id="MobiDB-lite"/>
    </source>
</evidence>
<evidence type="ECO:0000256" key="1">
    <source>
        <dbReference type="ARBA" id="ARBA00004141"/>
    </source>
</evidence>
<dbReference type="EMBL" id="SIDB01000012">
    <property type="protein sequence ID" value="KAI3425205.1"/>
    <property type="molecule type" value="Genomic_DNA"/>
</dbReference>
<dbReference type="Proteomes" id="UP001055712">
    <property type="component" value="Unassembled WGS sequence"/>
</dbReference>
<reference evidence="9" key="1">
    <citation type="journal article" date="2019" name="Plant J.">
        <title>Chlorella vulgaris genome assembly and annotation reveals the molecular basis for metabolic acclimation to high light conditions.</title>
        <authorList>
            <person name="Cecchin M."/>
            <person name="Marcolungo L."/>
            <person name="Rossato M."/>
            <person name="Girolomoni L."/>
            <person name="Cosentino E."/>
            <person name="Cuine S."/>
            <person name="Li-Beisson Y."/>
            <person name="Delledonne M."/>
            <person name="Ballottari M."/>
        </authorList>
    </citation>
    <scope>NUCLEOTIDE SEQUENCE</scope>
    <source>
        <strain evidence="9">211/11P</strain>
    </source>
</reference>
<dbReference type="GO" id="GO:0043190">
    <property type="term" value="C:ATP-binding cassette (ABC) transporter complex"/>
    <property type="evidence" value="ECO:0007669"/>
    <property type="project" value="InterPro"/>
</dbReference>
<dbReference type="PANTHER" id="PTHR30188">
    <property type="entry name" value="ABC TRANSPORTER PERMEASE PROTEIN-RELATED"/>
    <property type="match status" value="1"/>
</dbReference>
<comment type="subcellular location">
    <subcellularLocation>
        <location evidence="1">Membrane</location>
        <topology evidence="1">Multi-pass membrane protein</topology>
    </subcellularLocation>
</comment>
<proteinExistence type="inferred from homology"/>
<evidence type="ECO:0000256" key="8">
    <source>
        <dbReference type="SAM" id="Phobius"/>
    </source>
</evidence>
<feature type="transmembrane region" description="Helical" evidence="8">
    <location>
        <begin position="561"/>
        <end position="585"/>
    </location>
</feature>
<evidence type="ECO:0000313" key="9">
    <source>
        <dbReference type="EMBL" id="KAI3425205.1"/>
    </source>
</evidence>
<name>A0A9D4TGZ1_CHLVU</name>
<dbReference type="GO" id="GO:0005548">
    <property type="term" value="F:phospholipid transporter activity"/>
    <property type="evidence" value="ECO:0007669"/>
    <property type="project" value="TreeGrafter"/>
</dbReference>
<keyword evidence="4 8" id="KW-0812">Transmembrane</keyword>
<protein>
    <submittedName>
        <fullName evidence="9">Uncharacterized protein</fullName>
    </submittedName>
</protein>
<feature type="transmembrane region" description="Helical" evidence="8">
    <location>
        <begin position="382"/>
        <end position="402"/>
    </location>
</feature>
<dbReference type="InterPro" id="IPR030802">
    <property type="entry name" value="Permease_MalE"/>
</dbReference>
<dbReference type="AlphaFoldDB" id="A0A9D4TGZ1"/>
<comment type="caution">
    <text evidence="9">The sequence shown here is derived from an EMBL/GenBank/DDBJ whole genome shotgun (WGS) entry which is preliminary data.</text>
</comment>
<evidence type="ECO:0000256" key="6">
    <source>
        <dbReference type="ARBA" id="ARBA00023136"/>
    </source>
</evidence>
<sequence length="595" mass="62549">MSMEAQQGPRRGGSSFGRGPRRGTDPEGGEMSAWKGLCGPSGLGLDHSRIPYIQEAVYDVLLPLVVAADKPLPVGQFTQKCADILLPALEKGQELSAHGFKSQWGRLNEFVCPELARLAGLGDSGFNRDAKTVRIDLNIASSSSSPRPHLQVSTARFRLADQAAAAPMTHEDAPPGFGYRPGVSSVAPPKLPHSPTGVPLPVAVLAGPGSKHTQAVLPAPAAAVQLVPLCAYCQEPHSMRSCPTFHAMLQTIYQAGYQQGAAAAHHAQQLHQEQQASGGSLAPQRLPLAALHRRRAPAAARSIATVDGGSGGPAGAGGNDKVTVEQLVRGAWRSLCSIRPPKSLWRTVGALVLGGQALVRILQGKIHWKNTTEQLDMVGPRSLGVCLLTAAFVGMVFTIQFIRQFAKLGLTKSVGGVLALALSRELTPVVTSIIVAGRVGSAFAAELGTMQVSEQTDSLRVLGSDPVDYLITPRVMACMIAAPILNLACFCMGLAASVFLAEVVYDVPCNVILDSAMRAISAWDIVTSMIKCWVFGTIIATVSCAWGYTTTGGAKGVGESTTSAVVISLVLIFVFDFALSLLFFSGTGDSLRACM</sequence>